<reference evidence="2" key="1">
    <citation type="submission" date="2018-04" db="EMBL/GenBank/DDBJ databases">
        <title>WGS assembly of Panicum hallii.</title>
        <authorList>
            <person name="Lovell J."/>
            <person name="Jenkins J."/>
            <person name="Lowry D."/>
            <person name="Mamidi S."/>
            <person name="Sreedasyam A."/>
            <person name="Weng X."/>
            <person name="Barry K."/>
            <person name="Bonette J."/>
            <person name="Campitelli B."/>
            <person name="Daum C."/>
            <person name="Gordon S."/>
            <person name="Gould B."/>
            <person name="Lipzen A."/>
            <person name="Macqueen A."/>
            <person name="Palacio-Mejia J."/>
            <person name="Plott C."/>
            <person name="Shakirov E."/>
            <person name="Shu S."/>
            <person name="Yoshinaga Y."/>
            <person name="Zane M."/>
            <person name="Rokhsar D."/>
            <person name="Grimwood J."/>
            <person name="Schmutz J."/>
            <person name="Juenger T."/>
        </authorList>
    </citation>
    <scope>NUCLEOTIDE SEQUENCE [LARGE SCALE GENOMIC DNA]</scope>
    <source>
        <strain evidence="2">FIL2</strain>
    </source>
</reference>
<evidence type="ECO:0000256" key="1">
    <source>
        <dbReference type="SAM" id="MobiDB-lite"/>
    </source>
</evidence>
<organism evidence="2">
    <name type="scientific">Panicum hallii</name>
    <dbReference type="NCBI Taxonomy" id="206008"/>
    <lineage>
        <taxon>Eukaryota</taxon>
        <taxon>Viridiplantae</taxon>
        <taxon>Streptophyta</taxon>
        <taxon>Embryophyta</taxon>
        <taxon>Tracheophyta</taxon>
        <taxon>Spermatophyta</taxon>
        <taxon>Magnoliopsida</taxon>
        <taxon>Liliopsida</taxon>
        <taxon>Poales</taxon>
        <taxon>Poaceae</taxon>
        <taxon>PACMAD clade</taxon>
        <taxon>Panicoideae</taxon>
        <taxon>Panicodae</taxon>
        <taxon>Paniceae</taxon>
        <taxon>Panicinae</taxon>
        <taxon>Panicum</taxon>
        <taxon>Panicum sect. Panicum</taxon>
    </lineage>
</organism>
<dbReference type="Gramene" id="PAN48125">
    <property type="protein sequence ID" value="PAN48125"/>
    <property type="gene ID" value="PAHAL_9G360400"/>
</dbReference>
<feature type="compositionally biased region" description="Polar residues" evidence="1">
    <location>
        <begin position="98"/>
        <end position="109"/>
    </location>
</feature>
<gene>
    <name evidence="2" type="ORF">PAHAL_9G360400</name>
</gene>
<feature type="region of interest" description="Disordered" evidence="1">
    <location>
        <begin position="1"/>
        <end position="31"/>
    </location>
</feature>
<evidence type="ECO:0000313" key="2">
    <source>
        <dbReference type="EMBL" id="PAN48125.1"/>
    </source>
</evidence>
<protein>
    <submittedName>
        <fullName evidence="2">Uncharacterized protein</fullName>
    </submittedName>
</protein>
<dbReference type="EMBL" id="CM008054">
    <property type="protein sequence ID" value="PAN48125.1"/>
    <property type="molecule type" value="Genomic_DNA"/>
</dbReference>
<accession>A0A2S3IN55</accession>
<name>A0A2S3IN55_9POAL</name>
<dbReference type="AlphaFoldDB" id="A0A2S3IN55"/>
<sequence length="251" mass="26295">MPPTSARLTAPPSRDAGRPSSHHCSPSSPTAHRCTATSSATALCPYPAPFFLPSSSLHLLHPHAKPSSASIAERNPPAMPCTLLIFCAPSLLTTPSTFPSIHPSSSQPNLPELAIFRPPEQPAPPSSTPNTEEHLRPPLIAVRPQNRSSVRPSTFPALFPPDSLAAPPGTDTPPSRPACRRRLHVAGCPCAEPRRTAAALGRAGRGPSLLLPLAGLAADGSRAPAMTRASHGLVLTQSSRPDQWGSVVRRG</sequence>
<proteinExistence type="predicted"/>
<dbReference type="Proteomes" id="UP000243499">
    <property type="component" value="Chromosome 9"/>
</dbReference>
<feature type="region of interest" description="Disordered" evidence="1">
    <location>
        <begin position="98"/>
        <end position="178"/>
    </location>
</feature>